<dbReference type="PANTHER" id="PTHR39321:SF3">
    <property type="entry name" value="PHOSPHOPANTETHEINE ADENYLYLTRANSFERASE"/>
    <property type="match status" value="1"/>
</dbReference>
<protein>
    <recommendedName>
        <fullName evidence="8">Cytidyltransferase-like domain-containing protein</fullName>
    </recommendedName>
</protein>
<dbReference type="Pfam" id="PF01467">
    <property type="entry name" value="CTP_transf_like"/>
    <property type="match status" value="1"/>
</dbReference>
<dbReference type="InterPro" id="IPR014729">
    <property type="entry name" value="Rossmann-like_a/b/a_fold"/>
</dbReference>
<evidence type="ECO:0000256" key="4">
    <source>
        <dbReference type="ARBA" id="ARBA00022695"/>
    </source>
</evidence>
<gene>
    <name evidence="9" type="ORF">METZ01_LOCUS376020</name>
</gene>
<keyword evidence="7" id="KW-0520">NAD</keyword>
<sequence length="62" mass="6835">MRLGIFGGTFDPIHMGHLIIAQEALVTANLDEVWFVPTGQPWLKAGTRISEAEDRIAMVELA</sequence>
<dbReference type="AlphaFoldDB" id="A0A382TM64"/>
<evidence type="ECO:0000256" key="2">
    <source>
        <dbReference type="ARBA" id="ARBA00022642"/>
    </source>
</evidence>
<dbReference type="NCBIfam" id="TIGR00125">
    <property type="entry name" value="cyt_tran_rel"/>
    <property type="match status" value="1"/>
</dbReference>
<dbReference type="EMBL" id="UINC01137679">
    <property type="protein sequence ID" value="SVD23166.1"/>
    <property type="molecule type" value="Genomic_DNA"/>
</dbReference>
<keyword evidence="3" id="KW-0808">Transferase</keyword>
<dbReference type="PANTHER" id="PTHR39321">
    <property type="entry name" value="NICOTINATE-NUCLEOTIDE ADENYLYLTRANSFERASE-RELATED"/>
    <property type="match status" value="1"/>
</dbReference>
<dbReference type="GO" id="GO:0070566">
    <property type="term" value="F:adenylyltransferase activity"/>
    <property type="evidence" value="ECO:0007669"/>
    <property type="project" value="UniProtKB-ARBA"/>
</dbReference>
<dbReference type="InterPro" id="IPR004821">
    <property type="entry name" value="Cyt_trans-like"/>
</dbReference>
<proteinExistence type="predicted"/>
<feature type="domain" description="Cytidyltransferase-like" evidence="8">
    <location>
        <begin position="5"/>
        <end position="62"/>
    </location>
</feature>
<evidence type="ECO:0000256" key="5">
    <source>
        <dbReference type="ARBA" id="ARBA00022741"/>
    </source>
</evidence>
<accession>A0A382TM64</accession>
<name>A0A382TM64_9ZZZZ</name>
<evidence type="ECO:0000256" key="6">
    <source>
        <dbReference type="ARBA" id="ARBA00022840"/>
    </source>
</evidence>
<dbReference type="GO" id="GO:0005524">
    <property type="term" value="F:ATP binding"/>
    <property type="evidence" value="ECO:0007669"/>
    <property type="project" value="UniProtKB-KW"/>
</dbReference>
<keyword evidence="6" id="KW-0067">ATP-binding</keyword>
<dbReference type="SUPFAM" id="SSF52374">
    <property type="entry name" value="Nucleotidylyl transferase"/>
    <property type="match status" value="1"/>
</dbReference>
<evidence type="ECO:0000259" key="8">
    <source>
        <dbReference type="Pfam" id="PF01467"/>
    </source>
</evidence>
<keyword evidence="5" id="KW-0547">Nucleotide-binding</keyword>
<feature type="non-terminal residue" evidence="9">
    <location>
        <position position="62"/>
    </location>
</feature>
<keyword evidence="4" id="KW-0548">Nucleotidyltransferase</keyword>
<dbReference type="InterPro" id="IPR005248">
    <property type="entry name" value="NadD/NMNAT"/>
</dbReference>
<comment type="pathway">
    <text evidence="1">Cofactor biosynthesis; NAD(+) biosynthesis.</text>
</comment>
<evidence type="ECO:0000313" key="9">
    <source>
        <dbReference type="EMBL" id="SVD23166.1"/>
    </source>
</evidence>
<evidence type="ECO:0000256" key="1">
    <source>
        <dbReference type="ARBA" id="ARBA00004790"/>
    </source>
</evidence>
<evidence type="ECO:0000256" key="7">
    <source>
        <dbReference type="ARBA" id="ARBA00023027"/>
    </source>
</evidence>
<organism evidence="9">
    <name type="scientific">marine metagenome</name>
    <dbReference type="NCBI Taxonomy" id="408172"/>
    <lineage>
        <taxon>unclassified sequences</taxon>
        <taxon>metagenomes</taxon>
        <taxon>ecological metagenomes</taxon>
    </lineage>
</organism>
<reference evidence="9" key="1">
    <citation type="submission" date="2018-05" db="EMBL/GenBank/DDBJ databases">
        <authorList>
            <person name="Lanie J.A."/>
            <person name="Ng W.-L."/>
            <person name="Kazmierczak K.M."/>
            <person name="Andrzejewski T.M."/>
            <person name="Davidsen T.M."/>
            <person name="Wayne K.J."/>
            <person name="Tettelin H."/>
            <person name="Glass J.I."/>
            <person name="Rusch D."/>
            <person name="Podicherti R."/>
            <person name="Tsui H.-C.T."/>
            <person name="Winkler M.E."/>
        </authorList>
    </citation>
    <scope>NUCLEOTIDE SEQUENCE</scope>
</reference>
<dbReference type="GO" id="GO:0009435">
    <property type="term" value="P:NAD+ biosynthetic process"/>
    <property type="evidence" value="ECO:0007669"/>
    <property type="project" value="InterPro"/>
</dbReference>
<dbReference type="Gene3D" id="3.40.50.620">
    <property type="entry name" value="HUPs"/>
    <property type="match status" value="1"/>
</dbReference>
<keyword evidence="2" id="KW-0662">Pyridine nucleotide biosynthesis</keyword>
<evidence type="ECO:0000256" key="3">
    <source>
        <dbReference type="ARBA" id="ARBA00022679"/>
    </source>
</evidence>